<proteinExistence type="predicted"/>
<feature type="compositionally biased region" description="Polar residues" evidence="1">
    <location>
        <begin position="132"/>
        <end position="152"/>
    </location>
</feature>
<gene>
    <name evidence="2" type="ORF">IAC95_04095</name>
</gene>
<protein>
    <submittedName>
        <fullName evidence="2">Uncharacterized protein</fullName>
    </submittedName>
</protein>
<comment type="caution">
    <text evidence="2">The sequence shown here is derived from an EMBL/GenBank/DDBJ whole genome shotgun (WGS) entry which is preliminary data.</text>
</comment>
<organism evidence="2 3">
    <name type="scientific">Candidatus Fimimonas gallinarum</name>
    <dbReference type="NCBI Taxonomy" id="2840821"/>
    <lineage>
        <taxon>Bacteria</taxon>
        <taxon>Pseudomonadati</taxon>
        <taxon>Myxococcota</taxon>
        <taxon>Myxococcia</taxon>
        <taxon>Myxococcales</taxon>
        <taxon>Cystobacterineae</taxon>
        <taxon>Myxococcaceae</taxon>
        <taxon>Myxococcaceae incertae sedis</taxon>
        <taxon>Candidatus Fimimonas</taxon>
    </lineage>
</organism>
<sequence>MLIEVTDKGKKVVAIRLPLWMLKSRLIGNILKKGFNSKYRRKEGSVKPQAQDFEKTNFRKKNATLQSTTFSAEETAPDCVGKDALQKATDFVCQSCSADIDGASVECTPSVCDTAVTKNGEAHLSLADDGGNSLSDNGASKQNQQLSAKKNNSQFTFTRSQQIALYKAIKKYIRTVGHFNLVEVESDGGATRVIVRV</sequence>
<feature type="region of interest" description="Disordered" evidence="1">
    <location>
        <begin position="127"/>
        <end position="152"/>
    </location>
</feature>
<evidence type="ECO:0000256" key="1">
    <source>
        <dbReference type="SAM" id="MobiDB-lite"/>
    </source>
</evidence>
<evidence type="ECO:0000313" key="2">
    <source>
        <dbReference type="EMBL" id="HIR66041.1"/>
    </source>
</evidence>
<dbReference type="Proteomes" id="UP000824200">
    <property type="component" value="Unassembled WGS sequence"/>
</dbReference>
<name>A0A9D1E4A6_9BACT</name>
<accession>A0A9D1E4A6</accession>
<evidence type="ECO:0000313" key="3">
    <source>
        <dbReference type="Proteomes" id="UP000824200"/>
    </source>
</evidence>
<dbReference type="AlphaFoldDB" id="A0A9D1E4A6"/>
<reference evidence="2" key="1">
    <citation type="submission" date="2020-10" db="EMBL/GenBank/DDBJ databases">
        <authorList>
            <person name="Gilroy R."/>
        </authorList>
    </citation>
    <scope>NUCLEOTIDE SEQUENCE</scope>
    <source>
        <strain evidence="2">CHK121-14286</strain>
    </source>
</reference>
<dbReference type="EMBL" id="DVHL01000035">
    <property type="protein sequence ID" value="HIR66041.1"/>
    <property type="molecule type" value="Genomic_DNA"/>
</dbReference>
<reference evidence="2" key="2">
    <citation type="journal article" date="2021" name="PeerJ">
        <title>Extensive microbial diversity within the chicken gut microbiome revealed by metagenomics and culture.</title>
        <authorList>
            <person name="Gilroy R."/>
            <person name="Ravi A."/>
            <person name="Getino M."/>
            <person name="Pursley I."/>
            <person name="Horton D.L."/>
            <person name="Alikhan N.F."/>
            <person name="Baker D."/>
            <person name="Gharbi K."/>
            <person name="Hall N."/>
            <person name="Watson M."/>
            <person name="Adriaenssens E.M."/>
            <person name="Foster-Nyarko E."/>
            <person name="Jarju S."/>
            <person name="Secka A."/>
            <person name="Antonio M."/>
            <person name="Oren A."/>
            <person name="Chaudhuri R.R."/>
            <person name="La Ragione R."/>
            <person name="Hildebrand F."/>
            <person name="Pallen M.J."/>
        </authorList>
    </citation>
    <scope>NUCLEOTIDE SEQUENCE</scope>
    <source>
        <strain evidence="2">CHK121-14286</strain>
    </source>
</reference>